<evidence type="ECO:0000313" key="5">
    <source>
        <dbReference type="Proteomes" id="UP000069912"/>
    </source>
</evidence>
<dbReference type="EMBL" id="PKGY01000001">
    <property type="protein sequence ID" value="PKZ23403.1"/>
    <property type="molecule type" value="Genomic_DNA"/>
</dbReference>
<organism evidence="3 5">
    <name type="scientific">Aerococcus sanguinicola</name>
    <dbReference type="NCBI Taxonomy" id="119206"/>
    <lineage>
        <taxon>Bacteria</taxon>
        <taxon>Bacillati</taxon>
        <taxon>Bacillota</taxon>
        <taxon>Bacilli</taxon>
        <taxon>Lactobacillales</taxon>
        <taxon>Aerococcaceae</taxon>
        <taxon>Aerococcus</taxon>
    </lineage>
</organism>
<protein>
    <submittedName>
        <fullName evidence="4">Bifunctional oligoribonuclease/PAP phosphatase NrnA</fullName>
    </submittedName>
    <submittedName>
        <fullName evidence="3">Phosphoesterase</fullName>
    </submittedName>
</protein>
<evidence type="ECO:0000259" key="2">
    <source>
        <dbReference type="Pfam" id="PF02272"/>
    </source>
</evidence>
<dbReference type="SUPFAM" id="SSF64182">
    <property type="entry name" value="DHH phosphoesterases"/>
    <property type="match status" value="1"/>
</dbReference>
<dbReference type="Proteomes" id="UP000069912">
    <property type="component" value="Chromosome"/>
</dbReference>
<dbReference type="InterPro" id="IPR051319">
    <property type="entry name" value="Oligoribo/pAp-PDE_c-di-AMP_PDE"/>
</dbReference>
<reference evidence="5" key="2">
    <citation type="submission" date="2016-01" db="EMBL/GenBank/DDBJ databases">
        <title>Six Aerococcus type strain genome sequencing and assembly using PacBio and Illumina Hiseq.</title>
        <authorList>
            <person name="Carkaci D."/>
            <person name="Dargis R."/>
            <person name="Nielsen X.C."/>
            <person name="Skovgaard O."/>
            <person name="Fuursted K."/>
            <person name="Christensen J.J."/>
        </authorList>
    </citation>
    <scope>NUCLEOTIDE SEQUENCE [LARGE SCALE GENOMIC DNA]</scope>
    <source>
        <strain evidence="5">CCUG43001</strain>
    </source>
</reference>
<evidence type="ECO:0000313" key="6">
    <source>
        <dbReference type="Proteomes" id="UP000234239"/>
    </source>
</evidence>
<reference evidence="4 6" key="3">
    <citation type="submission" date="2017-12" db="EMBL/GenBank/DDBJ databases">
        <title>Phylogenetic diversity of female urinary microbiome.</title>
        <authorList>
            <person name="Thomas-White K."/>
            <person name="Wolfe A.J."/>
        </authorList>
    </citation>
    <scope>NUCLEOTIDE SEQUENCE [LARGE SCALE GENOMIC DNA]</scope>
    <source>
        <strain evidence="4 6">UMB0139</strain>
    </source>
</reference>
<evidence type="ECO:0000313" key="3">
    <source>
        <dbReference type="EMBL" id="AMB94601.1"/>
    </source>
</evidence>
<dbReference type="Gene3D" id="3.90.1640.10">
    <property type="entry name" value="inorganic pyrophosphatase (n-terminal core)"/>
    <property type="match status" value="1"/>
</dbReference>
<dbReference type="GO" id="GO:0003676">
    <property type="term" value="F:nucleic acid binding"/>
    <property type="evidence" value="ECO:0007669"/>
    <property type="project" value="InterPro"/>
</dbReference>
<feature type="domain" description="DDH" evidence="1">
    <location>
        <begin position="14"/>
        <end position="151"/>
    </location>
</feature>
<dbReference type="InterPro" id="IPR038763">
    <property type="entry name" value="DHH_sf"/>
</dbReference>
<dbReference type="PANTHER" id="PTHR47618:SF1">
    <property type="entry name" value="BIFUNCTIONAL OLIGORIBONUCLEASE AND PAP PHOSPHATASE NRNA"/>
    <property type="match status" value="1"/>
</dbReference>
<dbReference type="PANTHER" id="PTHR47618">
    <property type="entry name" value="BIFUNCTIONAL OLIGORIBONUCLEASE AND PAP PHOSPHATASE NRNA"/>
    <property type="match status" value="1"/>
</dbReference>
<dbReference type="Proteomes" id="UP000234239">
    <property type="component" value="Unassembled WGS sequence"/>
</dbReference>
<keyword evidence="5" id="KW-1185">Reference proteome</keyword>
<evidence type="ECO:0000259" key="1">
    <source>
        <dbReference type="Pfam" id="PF01368"/>
    </source>
</evidence>
<reference evidence="3 5" key="1">
    <citation type="journal article" date="2016" name="Genome Announc.">
        <title>Complete Genome Sequences of Aerococcus christensenii CCUG 28831T, Aerococcus sanguinicola CCUG 43001T, Aerococcus urinae CCUG 36881T, Aerococcus urinaeequi CCUG 28094T, Aerococcus urinaehominis CCUG 42038 BT, and Aerococcus viridans CCUG 4311T.</title>
        <authorList>
            <person name="Carkaci D."/>
            <person name="Dargis R."/>
            <person name="Nielsen X.C."/>
            <person name="Skovgaard O."/>
            <person name="Fuursted K."/>
            <person name="Christensen J.J."/>
        </authorList>
    </citation>
    <scope>NUCLEOTIDE SEQUENCE [LARGE SCALE GENOMIC DNA]</scope>
    <source>
        <strain evidence="3 5">CCUG43001</strain>
    </source>
</reference>
<dbReference type="AlphaFoldDB" id="A0A109RF55"/>
<sequence>MEEILQAIAAYDTVIIHRHQRPDPDALGSQLGLKAVLEATYPDKKIYAVGQTEPSLAQFAAMDQVDDETFNQALVIVNDTANTARIDDDRYSSGERLVKVDHHPNNEPYGDLSYVDTTASSCSEIWARTVLDPQNALKMTARAAQNFFLGIVGDTGRFLFDNTSPETLAIAGKLLAFDFPASQLMQASMEITPGQARLQAYVLDHTQRSQDGLVVSVSLSQATLSELGLSEAESHSIVQMPGQIKGVLAWVVFVEQADGTYRCRIRSKGPTINTVAQAFDGGGHPKASGASIPSAADQDKVVQALHDAAQTYQDQLGQA</sequence>
<dbReference type="RefSeq" id="WP_067975644.1">
    <property type="nucleotide sequence ID" value="NZ_CAJHKM010000002.1"/>
</dbReference>
<proteinExistence type="predicted"/>
<dbReference type="GeneID" id="92903901"/>
<dbReference type="OrthoDB" id="9803668at2"/>
<feature type="domain" description="DHHA1" evidence="2">
    <location>
        <begin position="226"/>
        <end position="309"/>
    </location>
</feature>
<dbReference type="EMBL" id="CP014160">
    <property type="protein sequence ID" value="AMB94601.1"/>
    <property type="molecule type" value="Genomic_DNA"/>
</dbReference>
<dbReference type="KEGG" id="asan:AWM72_07460"/>
<dbReference type="Gene3D" id="3.10.310.30">
    <property type="match status" value="1"/>
</dbReference>
<gene>
    <name evidence="3" type="ORF">AWM72_07460</name>
    <name evidence="4" type="ORF">CYJ28_02295</name>
</gene>
<dbReference type="Pfam" id="PF02272">
    <property type="entry name" value="DHHA1"/>
    <property type="match status" value="1"/>
</dbReference>
<dbReference type="Pfam" id="PF01368">
    <property type="entry name" value="DHH"/>
    <property type="match status" value="1"/>
</dbReference>
<dbReference type="InterPro" id="IPR003156">
    <property type="entry name" value="DHHA1_dom"/>
</dbReference>
<accession>A0A109RF55</accession>
<evidence type="ECO:0000313" key="4">
    <source>
        <dbReference type="EMBL" id="PKZ23403.1"/>
    </source>
</evidence>
<dbReference type="InterPro" id="IPR001667">
    <property type="entry name" value="DDH_dom"/>
</dbReference>
<name>A0A109RF55_9LACT</name>